<dbReference type="Proteomes" id="UP000315395">
    <property type="component" value="Chromosome"/>
</dbReference>
<feature type="transmembrane region" description="Helical" evidence="1">
    <location>
        <begin position="133"/>
        <end position="158"/>
    </location>
</feature>
<dbReference type="Pfam" id="PF26137">
    <property type="entry name" value="Toxin_SdpC"/>
    <property type="match status" value="1"/>
</dbReference>
<evidence type="ECO:0000313" key="2">
    <source>
        <dbReference type="EMBL" id="QDO87558.1"/>
    </source>
</evidence>
<keyword evidence="1" id="KW-0812">Transmembrane</keyword>
<dbReference type="InterPro" id="IPR023888">
    <property type="entry name" value="SdpC-like"/>
</dbReference>
<feature type="transmembrane region" description="Helical" evidence="1">
    <location>
        <begin position="106"/>
        <end position="127"/>
    </location>
</feature>
<proteinExistence type="predicted"/>
<keyword evidence="1" id="KW-1133">Transmembrane helix</keyword>
<dbReference type="AlphaFoldDB" id="A0A516G7R0"/>
<sequence>MDIDRKYSDGDVLKLLLAGQGPVADDNPELLRYLGFAANRPMTDPEILDELVVDFLEYYPEFSEEIRAPLESGDPRQVEHALMDLTTVYEGYYLETYEVRLNTGDYGMAGCGWAVACAYVAVTGLAVANGAAYATVAGVTFVFVAAAAVFVVGPIAYLDDKNGVDSRATALEKDEITLRIAEALAA</sequence>
<reference evidence="2 3" key="1">
    <citation type="submission" date="2019-07" db="EMBL/GenBank/DDBJ databases">
        <title>complete genome sequencing of Ornithinimicrobium sp. H23M54.</title>
        <authorList>
            <person name="Bae J.-W."/>
            <person name="Lee S.-Y."/>
        </authorList>
    </citation>
    <scope>NUCLEOTIDE SEQUENCE [LARGE SCALE GENOMIC DNA]</scope>
    <source>
        <strain evidence="2 3">H23M54</strain>
    </source>
</reference>
<gene>
    <name evidence="2" type="ORF">FNH13_03740</name>
</gene>
<organism evidence="2 3">
    <name type="scientific">Ornithinimicrobium ciconiae</name>
    <dbReference type="NCBI Taxonomy" id="2594265"/>
    <lineage>
        <taxon>Bacteria</taxon>
        <taxon>Bacillati</taxon>
        <taxon>Actinomycetota</taxon>
        <taxon>Actinomycetes</taxon>
        <taxon>Micrococcales</taxon>
        <taxon>Ornithinimicrobiaceae</taxon>
        <taxon>Ornithinimicrobium</taxon>
    </lineage>
</organism>
<keyword evidence="3" id="KW-1185">Reference proteome</keyword>
<dbReference type="OrthoDB" id="5197951at2"/>
<accession>A0A516G7R0</accession>
<protein>
    <submittedName>
        <fullName evidence="2">Uncharacterized protein</fullName>
    </submittedName>
</protein>
<dbReference type="EMBL" id="CP041616">
    <property type="protein sequence ID" value="QDO87558.1"/>
    <property type="molecule type" value="Genomic_DNA"/>
</dbReference>
<evidence type="ECO:0000256" key="1">
    <source>
        <dbReference type="SAM" id="Phobius"/>
    </source>
</evidence>
<dbReference type="KEGG" id="orz:FNH13_03740"/>
<evidence type="ECO:0000313" key="3">
    <source>
        <dbReference type="Proteomes" id="UP000315395"/>
    </source>
</evidence>
<dbReference type="RefSeq" id="WP_143782235.1">
    <property type="nucleotide sequence ID" value="NZ_CP041616.1"/>
</dbReference>
<name>A0A516G7R0_9MICO</name>
<keyword evidence="1" id="KW-0472">Membrane</keyword>